<evidence type="ECO:0000313" key="2">
    <source>
        <dbReference type="EMBL" id="MBA9021801.1"/>
    </source>
</evidence>
<comment type="caution">
    <text evidence="2">The sequence shown here is derived from an EMBL/GenBank/DDBJ whole genome shotgun (WGS) entry which is preliminary data.</text>
</comment>
<organism evidence="2 3">
    <name type="scientific">Aminobacter ciceronei</name>
    <dbReference type="NCBI Taxonomy" id="150723"/>
    <lineage>
        <taxon>Bacteria</taxon>
        <taxon>Pseudomonadati</taxon>
        <taxon>Pseudomonadota</taxon>
        <taxon>Alphaproteobacteria</taxon>
        <taxon>Hyphomicrobiales</taxon>
        <taxon>Phyllobacteriaceae</taxon>
        <taxon>Aminobacter</taxon>
    </lineage>
</organism>
<dbReference type="InterPro" id="IPR009862">
    <property type="entry name" value="DUF1419"/>
</dbReference>
<evidence type="ECO:0000256" key="1">
    <source>
        <dbReference type="SAM" id="MobiDB-lite"/>
    </source>
</evidence>
<reference evidence="2 3" key="1">
    <citation type="submission" date="2020-08" db="EMBL/GenBank/DDBJ databases">
        <title>Genomic Encyclopedia of Type Strains, Phase IV (KMG-IV): sequencing the most valuable type-strain genomes for metagenomic binning, comparative biology and taxonomic classification.</title>
        <authorList>
            <person name="Goeker M."/>
        </authorList>
    </citation>
    <scope>NUCLEOTIDE SEQUENCE [LARGE SCALE GENOMIC DNA]</scope>
    <source>
        <strain evidence="2 3">DSM 17455</strain>
    </source>
</reference>
<dbReference type="EMBL" id="JACJHZ010000018">
    <property type="protein sequence ID" value="MBA9021801.1"/>
    <property type="molecule type" value="Genomic_DNA"/>
</dbReference>
<keyword evidence="3" id="KW-1185">Reference proteome</keyword>
<gene>
    <name evidence="2" type="ORF">HNQ97_003810</name>
</gene>
<evidence type="ECO:0000313" key="3">
    <source>
        <dbReference type="Proteomes" id="UP000587524"/>
    </source>
</evidence>
<dbReference type="Proteomes" id="UP000587524">
    <property type="component" value="Unassembled WGS sequence"/>
</dbReference>
<dbReference type="Pfam" id="PF07215">
    <property type="entry name" value="DUF1419"/>
    <property type="match status" value="1"/>
</dbReference>
<evidence type="ECO:0008006" key="4">
    <source>
        <dbReference type="Google" id="ProtNLM"/>
    </source>
</evidence>
<protein>
    <recommendedName>
        <fullName evidence="4">DUF1419 domain-containing protein</fullName>
    </recommendedName>
</protein>
<proteinExistence type="predicted"/>
<name>A0ABR6CAP0_9HYPH</name>
<sequence>MTQSSIRKIYFGVTDRRQMFRLFDRHAQRPYRWESDDSALFAGEWFEIARAEHDYMLDLLPPLWIRGEMFAMREFLTESVTSVFYTLRIDGRTRYFHAYCDLVQSRSPVEMRDAIVARESWPVKAMTRVERLEHVWSTTHDEYRGYAGERFLPEHRGKRTVLVYCAGRTELKLLDDLTDEEIAAKLPVHLRHLPLPTSPTVGTRRSTCASSIPTMTMSRTTSSMISSPMRFASGRRRPAAPMSARTASCSI</sequence>
<accession>A0ABR6CAP0</accession>
<feature type="region of interest" description="Disordered" evidence="1">
    <location>
        <begin position="229"/>
        <end position="251"/>
    </location>
</feature>